<dbReference type="InterPro" id="IPR029071">
    <property type="entry name" value="Ubiquitin-like_domsf"/>
</dbReference>
<reference evidence="3 4" key="1">
    <citation type="submission" date="2015-01" db="EMBL/GenBank/DDBJ databases">
        <title>The Genome Sequence of Capronia semiimmersa CBS27337.</title>
        <authorList>
            <consortium name="The Broad Institute Genomics Platform"/>
            <person name="Cuomo C."/>
            <person name="de Hoog S."/>
            <person name="Gorbushina A."/>
            <person name="Stielow B."/>
            <person name="Teixiera M."/>
            <person name="Abouelleil A."/>
            <person name="Chapman S.B."/>
            <person name="Priest M."/>
            <person name="Young S.K."/>
            <person name="Wortman J."/>
            <person name="Nusbaum C."/>
            <person name="Birren B."/>
        </authorList>
    </citation>
    <scope>NUCLEOTIDE SEQUENCE [LARGE SCALE GENOMIC DNA]</scope>
    <source>
        <strain evidence="3 4">CBS 27337</strain>
    </source>
</reference>
<dbReference type="SUPFAM" id="SSF54236">
    <property type="entry name" value="Ubiquitin-like"/>
    <property type="match status" value="1"/>
</dbReference>
<protein>
    <recommendedName>
        <fullName evidence="2">BAG domain-containing protein</fullName>
    </recommendedName>
</protein>
<keyword evidence="4" id="KW-1185">Reference proteome</keyword>
<dbReference type="EMBL" id="KN846956">
    <property type="protein sequence ID" value="KIW73668.1"/>
    <property type="molecule type" value="Genomic_DNA"/>
</dbReference>
<feature type="compositionally biased region" description="Basic and acidic residues" evidence="1">
    <location>
        <begin position="217"/>
        <end position="239"/>
    </location>
</feature>
<feature type="compositionally biased region" description="Pro residues" evidence="1">
    <location>
        <begin position="246"/>
        <end position="262"/>
    </location>
</feature>
<dbReference type="Gene3D" id="3.10.20.90">
    <property type="entry name" value="Phosphatidylinositol 3-kinase Catalytic Subunit, Chain A, domain 1"/>
    <property type="match status" value="1"/>
</dbReference>
<dbReference type="Proteomes" id="UP000054266">
    <property type="component" value="Unassembled WGS sequence"/>
</dbReference>
<sequence>MSSYSSYVTHGGSRNGGSPYTSNIVDPYARNLSNHFEYIDADQGMLQDSHRHSVYRQHDNPPSEELDAPDVVLVRYMASIIPVEFPAYSISEETAYVGQLREAVARYLGTDPRRVRLVYKKRDLKHDSWPLRRYNMKQNSEVAAIKTEGYLDYSDRDSHSSSGEDIPETNPRRRPRAPSSVRHRSDEHLPRPQQTPTASSGFLHPNGHLPSGTASERQSRSSLKPESDDRTPIRREPSRTRGTSPHPAPSQPAPSRPTPSSTPVPTSVPRADPNTPLGKLQVLSDTFREQWLPLCRRFINNPPSSSQEREKEHRRLSESIMTHVILKADAIDVDSTDARGFRKALLNEVNDTMKKIDALAKA</sequence>
<name>A0A0D2FYN7_9EURO</name>
<evidence type="ECO:0000313" key="3">
    <source>
        <dbReference type="EMBL" id="KIW73668.1"/>
    </source>
</evidence>
<organism evidence="3 4">
    <name type="scientific">Phialophora macrospora</name>
    <dbReference type="NCBI Taxonomy" id="1851006"/>
    <lineage>
        <taxon>Eukaryota</taxon>
        <taxon>Fungi</taxon>
        <taxon>Dikarya</taxon>
        <taxon>Ascomycota</taxon>
        <taxon>Pezizomycotina</taxon>
        <taxon>Eurotiomycetes</taxon>
        <taxon>Chaetothyriomycetidae</taxon>
        <taxon>Chaetothyriales</taxon>
        <taxon>Herpotrichiellaceae</taxon>
        <taxon>Phialophora</taxon>
    </lineage>
</organism>
<feature type="region of interest" description="Disordered" evidence="1">
    <location>
        <begin position="1"/>
        <end position="22"/>
    </location>
</feature>
<evidence type="ECO:0000259" key="2">
    <source>
        <dbReference type="Pfam" id="PF02179"/>
    </source>
</evidence>
<feature type="region of interest" description="Disordered" evidence="1">
    <location>
        <begin position="152"/>
        <end position="278"/>
    </location>
</feature>
<dbReference type="AlphaFoldDB" id="A0A0D2FYN7"/>
<accession>A0A0D2FYN7</accession>
<dbReference type="Pfam" id="PF02179">
    <property type="entry name" value="BAG"/>
    <property type="match status" value="1"/>
</dbReference>
<dbReference type="SUPFAM" id="SSF63491">
    <property type="entry name" value="BAG domain"/>
    <property type="match status" value="1"/>
</dbReference>
<feature type="domain" description="BAG" evidence="2">
    <location>
        <begin position="281"/>
        <end position="359"/>
    </location>
</feature>
<gene>
    <name evidence="3" type="ORF">PV04_01766</name>
</gene>
<dbReference type="HOGENOM" id="CLU_032998_0_0_1"/>
<evidence type="ECO:0000313" key="4">
    <source>
        <dbReference type="Proteomes" id="UP000054266"/>
    </source>
</evidence>
<dbReference type="InterPro" id="IPR003103">
    <property type="entry name" value="BAG_domain"/>
</dbReference>
<dbReference type="GO" id="GO:0051087">
    <property type="term" value="F:protein-folding chaperone binding"/>
    <property type="evidence" value="ECO:0007669"/>
    <property type="project" value="InterPro"/>
</dbReference>
<evidence type="ECO:0000256" key="1">
    <source>
        <dbReference type="SAM" id="MobiDB-lite"/>
    </source>
</evidence>
<proteinExistence type="predicted"/>
<dbReference type="InterPro" id="IPR036533">
    <property type="entry name" value="BAG_dom_sf"/>
</dbReference>
<dbReference type="Gene3D" id="1.20.58.120">
    <property type="entry name" value="BAG domain"/>
    <property type="match status" value="1"/>
</dbReference>